<dbReference type="EMBL" id="LZZI01000026">
    <property type="protein sequence ID" value="OOM62187.1"/>
    <property type="molecule type" value="Genomic_DNA"/>
</dbReference>
<keyword evidence="1" id="KW-0812">Transmembrane</keyword>
<name>A0A1S8S9Z2_CLOBE</name>
<organism evidence="2 3">
    <name type="scientific">Clostridium beijerinckii</name>
    <name type="common">Clostridium MP</name>
    <dbReference type="NCBI Taxonomy" id="1520"/>
    <lineage>
        <taxon>Bacteria</taxon>
        <taxon>Bacillati</taxon>
        <taxon>Bacillota</taxon>
        <taxon>Clostridia</taxon>
        <taxon>Eubacteriales</taxon>
        <taxon>Clostridiaceae</taxon>
        <taxon>Clostridium</taxon>
    </lineage>
</organism>
<reference evidence="2 3" key="1">
    <citation type="submission" date="2016-05" db="EMBL/GenBank/DDBJ databases">
        <title>Microbial solvent formation.</title>
        <authorList>
            <person name="Poehlein A."/>
            <person name="Montoya Solano J.D."/>
            <person name="Flitsch S."/>
            <person name="Krabben P."/>
            <person name="Duerre P."/>
            <person name="Daniel R."/>
        </authorList>
    </citation>
    <scope>NUCLEOTIDE SEQUENCE [LARGE SCALE GENOMIC DNA]</scope>
    <source>
        <strain evidence="2 3">DSM 53</strain>
    </source>
</reference>
<evidence type="ECO:0000313" key="2">
    <source>
        <dbReference type="EMBL" id="OOM62187.1"/>
    </source>
</evidence>
<gene>
    <name evidence="2" type="ORF">CLBCK_18900</name>
</gene>
<evidence type="ECO:0000313" key="3">
    <source>
        <dbReference type="Proteomes" id="UP000190973"/>
    </source>
</evidence>
<keyword evidence="1" id="KW-1133">Transmembrane helix</keyword>
<protein>
    <submittedName>
        <fullName evidence="2">Uncharacterized protein</fullName>
    </submittedName>
</protein>
<accession>A0A1S8S9Z2</accession>
<keyword evidence="1" id="KW-0472">Membrane</keyword>
<proteinExistence type="predicted"/>
<comment type="caution">
    <text evidence="2">The sequence shown here is derived from an EMBL/GenBank/DDBJ whole genome shotgun (WGS) entry which is preliminary data.</text>
</comment>
<dbReference type="RefSeq" id="WP_077838525.1">
    <property type="nucleotide sequence ID" value="NZ_JABTAE010000001.1"/>
</dbReference>
<evidence type="ECO:0000256" key="1">
    <source>
        <dbReference type="SAM" id="Phobius"/>
    </source>
</evidence>
<dbReference type="AlphaFoldDB" id="A0A1S8S9Z2"/>
<dbReference type="Proteomes" id="UP000190973">
    <property type="component" value="Unassembled WGS sequence"/>
</dbReference>
<feature type="transmembrane region" description="Helical" evidence="1">
    <location>
        <begin position="6"/>
        <end position="28"/>
    </location>
</feature>
<sequence length="97" mass="10928">MDLTTMAGLISNVGFPIGITIIIIYALYKSFNVLCDKVLKPLMDRFLKSLDEVTESNKVVTESNKILVETNASFVGNVNTKMEDIEQKVDRIMEKLK</sequence>